<dbReference type="InterPro" id="IPR026705">
    <property type="entry name" value="Hid-1/Ecm30"/>
</dbReference>
<comment type="caution">
    <text evidence="2">The sequence shown here is derived from an EMBL/GenBank/DDBJ whole genome shotgun (WGS) entry which is preliminary data.</text>
</comment>
<dbReference type="PANTHER" id="PTHR21575">
    <property type="entry name" value="PROTEIN HID1"/>
    <property type="match status" value="1"/>
</dbReference>
<feature type="region of interest" description="Disordered" evidence="1">
    <location>
        <begin position="177"/>
        <end position="205"/>
    </location>
</feature>
<protein>
    <submittedName>
        <fullName evidence="2">High-temperature-induced dauer-formation protein-domain-containing protein</fullName>
    </submittedName>
</protein>
<keyword evidence="3" id="KW-1185">Reference proteome</keyword>
<dbReference type="GO" id="GO:0000138">
    <property type="term" value="C:Golgi trans cisterna"/>
    <property type="evidence" value="ECO:0007669"/>
    <property type="project" value="TreeGrafter"/>
</dbReference>
<dbReference type="Pfam" id="PF12722">
    <property type="entry name" value="Hid1"/>
    <property type="match status" value="1"/>
</dbReference>
<reference evidence="2" key="1">
    <citation type="submission" date="2022-01" db="EMBL/GenBank/DDBJ databases">
        <title>Comparative genomics reveals a dynamic genome evolution in the ectomycorrhizal milk-cap (Lactarius) mushrooms.</title>
        <authorList>
            <consortium name="DOE Joint Genome Institute"/>
            <person name="Lebreton A."/>
            <person name="Tang N."/>
            <person name="Kuo A."/>
            <person name="LaButti K."/>
            <person name="Drula E."/>
            <person name="Barry K."/>
            <person name="Clum A."/>
            <person name="Lipzen A."/>
            <person name="Mousain D."/>
            <person name="Ng V."/>
            <person name="Wang R."/>
            <person name="Wang X."/>
            <person name="Dai Y."/>
            <person name="Henrissat B."/>
            <person name="Grigoriev I.V."/>
            <person name="Guerin-Laguette A."/>
            <person name="Yu F."/>
            <person name="Martin F.M."/>
        </authorList>
    </citation>
    <scope>NUCLEOTIDE SEQUENCE</scope>
    <source>
        <strain evidence="2">QP</strain>
    </source>
</reference>
<dbReference type="GO" id="GO:0016020">
    <property type="term" value="C:membrane"/>
    <property type="evidence" value="ECO:0007669"/>
    <property type="project" value="TreeGrafter"/>
</dbReference>
<evidence type="ECO:0000313" key="2">
    <source>
        <dbReference type="EMBL" id="KAH9001737.1"/>
    </source>
</evidence>
<name>A0AAD4QIB9_9AGAM</name>
<dbReference type="EMBL" id="JAKELL010000001">
    <property type="protein sequence ID" value="KAH9001737.1"/>
    <property type="molecule type" value="Genomic_DNA"/>
</dbReference>
<evidence type="ECO:0000256" key="1">
    <source>
        <dbReference type="SAM" id="MobiDB-lite"/>
    </source>
</evidence>
<feature type="region of interest" description="Disordered" evidence="1">
    <location>
        <begin position="657"/>
        <end position="702"/>
    </location>
</feature>
<feature type="compositionally biased region" description="Basic and acidic residues" evidence="1">
    <location>
        <begin position="657"/>
        <end position="692"/>
    </location>
</feature>
<sequence>MSVLSKLPQKLSSPFALLGDEAKLAFRSQPSGIAKLASTRNIAESDVYWDQYTVLFDSASDVFSLISPQDIRRALVEAPENIATLIRVITSRLFNLVSDHTFPSVPTTYVTSFASSLIKGGTTERNTTKEVLNCLRVLQRVLPVIFELESEPSVFEKEVLWKKDVVDDQNLHEQTEQVPQFVIEDDDDDGEGGSPMADTLPTPSQAKTALPSLAEKLFSCLVDLLFCCGFTLPSKLQVDHYKINYVIWEKGVGSTADLGPTQPYDTNKAEVLRLLLVLLSRQIYTPPSSLFTTPSLYTLHFVQHTQRRDVLTILCSLLNTAMNSSQSSNTTMIGGVAGRLPYNHLVFKGEDPRVNLVSLCFQVLCALLDFQGGSARDIPIGSDELQAYAPALKTNAFRYFLAKVHRTADFAFIIDGVLGILEQQMASTNNMLPGSRRSIPYIVETIVLFWKMIELNKKFRSYLLEQDKSMDILVYLLCYFLEIKEKPEQHGLCRALSYIIQTLSAEPAFGLRLTFPIKSAHIPAKWNVGGAAADFMINAVYLIIATTSGSLSSMYPALIIALSNSAPYFKSLNVNSATRLLQLFSSFASPAFLLADEGHPRLLFFMLEIFNSVIAHHPSENANVIYALLRAHRTFEDLGTFTLASGLRDVRRIQRAKEEQSRAADTKGKSRAAEEVYDQPHEEKQKMLERENSLGISSREQSADNLTEVRVVPRDFSPQQEETVSPQPLVSPTIEQTTLSNFPSAVSEKARGKMRERRSMSLDTDNSLDRVTANAVGRNGFVPTQEWVTSWQQGLPLDSVMLMVSELMPKIQDLQASHKPNSTAGVLDYLSHISLKQILPTPPPLNPRRFIWSESSLVWLSSLIWGEIYVRGMTPLGIWNSTSVRLFYVKHAQSNQRQLTEAVSSVVGGLLRRGSTEPSQLSRQRSDRS</sequence>
<dbReference type="PANTHER" id="PTHR21575:SF12">
    <property type="entry name" value="PROTEIN HID1"/>
    <property type="match status" value="1"/>
</dbReference>
<accession>A0AAD4QIB9</accession>
<proteinExistence type="predicted"/>
<evidence type="ECO:0000313" key="3">
    <source>
        <dbReference type="Proteomes" id="UP001201163"/>
    </source>
</evidence>
<gene>
    <name evidence="2" type="ORF">EDB92DRAFT_1828499</name>
</gene>
<dbReference type="Proteomes" id="UP001201163">
    <property type="component" value="Unassembled WGS sequence"/>
</dbReference>
<dbReference type="AlphaFoldDB" id="A0AAD4QIB9"/>
<dbReference type="GO" id="GO:0005797">
    <property type="term" value="C:Golgi medial cisterna"/>
    <property type="evidence" value="ECO:0007669"/>
    <property type="project" value="TreeGrafter"/>
</dbReference>
<organism evidence="2 3">
    <name type="scientific">Lactarius akahatsu</name>
    <dbReference type="NCBI Taxonomy" id="416441"/>
    <lineage>
        <taxon>Eukaryota</taxon>
        <taxon>Fungi</taxon>
        <taxon>Dikarya</taxon>
        <taxon>Basidiomycota</taxon>
        <taxon>Agaricomycotina</taxon>
        <taxon>Agaricomycetes</taxon>
        <taxon>Russulales</taxon>
        <taxon>Russulaceae</taxon>
        <taxon>Lactarius</taxon>
    </lineage>
</organism>